<dbReference type="Proteomes" id="UP001497535">
    <property type="component" value="Unassembled WGS sequence"/>
</dbReference>
<comment type="caution">
    <text evidence="1">The sequence shown here is derived from an EMBL/GenBank/DDBJ whole genome shotgun (WGS) entry which is preliminary data.</text>
</comment>
<name>A0ACB1B2W1_MELEN</name>
<organism evidence="1 2">
    <name type="scientific">Meloidogyne enterolobii</name>
    <name type="common">Root-knot nematode worm</name>
    <name type="synonym">Meloidogyne mayaguensis</name>
    <dbReference type="NCBI Taxonomy" id="390850"/>
    <lineage>
        <taxon>Eukaryota</taxon>
        <taxon>Metazoa</taxon>
        <taxon>Ecdysozoa</taxon>
        <taxon>Nematoda</taxon>
        <taxon>Chromadorea</taxon>
        <taxon>Rhabditida</taxon>
        <taxon>Tylenchina</taxon>
        <taxon>Tylenchomorpha</taxon>
        <taxon>Tylenchoidea</taxon>
        <taxon>Meloidogynidae</taxon>
        <taxon>Meloidogyninae</taxon>
        <taxon>Meloidogyne</taxon>
    </lineage>
</organism>
<evidence type="ECO:0000313" key="2">
    <source>
        <dbReference type="Proteomes" id="UP001497535"/>
    </source>
</evidence>
<dbReference type="EMBL" id="CAVMJV010000160">
    <property type="protein sequence ID" value="CAK5117340.1"/>
    <property type="molecule type" value="Genomic_DNA"/>
</dbReference>
<sequence length="102" mass="12131">MPLYTLGKSKENNLCIPLSNLPFVSKIYGDSELEMRSKHAKCFFSFRLDQFPATTSTGKATTRWTFNGFRAKWCFFNNIFLNFLFLIFFIFLKFFLNIFFVF</sequence>
<reference evidence="1" key="1">
    <citation type="submission" date="2023-11" db="EMBL/GenBank/DDBJ databases">
        <authorList>
            <person name="Poullet M."/>
        </authorList>
    </citation>
    <scope>NUCLEOTIDE SEQUENCE</scope>
    <source>
        <strain evidence="1">E1834</strain>
    </source>
</reference>
<evidence type="ECO:0000313" key="1">
    <source>
        <dbReference type="EMBL" id="CAK5117340.1"/>
    </source>
</evidence>
<accession>A0ACB1B2W1</accession>
<gene>
    <name evidence="1" type="ORF">MENTE1834_LOCUS46017</name>
</gene>
<keyword evidence="2" id="KW-1185">Reference proteome</keyword>
<proteinExistence type="predicted"/>
<protein>
    <submittedName>
        <fullName evidence="1">Uncharacterized protein</fullName>
    </submittedName>
</protein>